<accession>A0A2P5YHH7</accession>
<evidence type="ECO:0000313" key="2">
    <source>
        <dbReference type="Proteomes" id="UP000239757"/>
    </source>
</evidence>
<gene>
    <name evidence="1" type="ORF">GOBAR_AA05564</name>
</gene>
<organism evidence="1 2">
    <name type="scientific">Gossypium barbadense</name>
    <name type="common">Sea Island cotton</name>
    <name type="synonym">Hibiscus barbadensis</name>
    <dbReference type="NCBI Taxonomy" id="3634"/>
    <lineage>
        <taxon>Eukaryota</taxon>
        <taxon>Viridiplantae</taxon>
        <taxon>Streptophyta</taxon>
        <taxon>Embryophyta</taxon>
        <taxon>Tracheophyta</taxon>
        <taxon>Spermatophyta</taxon>
        <taxon>Magnoliopsida</taxon>
        <taxon>eudicotyledons</taxon>
        <taxon>Gunneridae</taxon>
        <taxon>Pentapetalae</taxon>
        <taxon>rosids</taxon>
        <taxon>malvids</taxon>
        <taxon>Malvales</taxon>
        <taxon>Malvaceae</taxon>
        <taxon>Malvoideae</taxon>
        <taxon>Gossypium</taxon>
    </lineage>
</organism>
<dbReference type="AlphaFoldDB" id="A0A2P5YHH7"/>
<reference evidence="1 2" key="1">
    <citation type="submission" date="2015-01" db="EMBL/GenBank/DDBJ databases">
        <title>Genome of allotetraploid Gossypium barbadense reveals genomic plasticity and fiber elongation in cotton evolution.</title>
        <authorList>
            <person name="Chen X."/>
            <person name="Liu X."/>
            <person name="Zhao B."/>
            <person name="Zheng H."/>
            <person name="Hu Y."/>
            <person name="Lu G."/>
            <person name="Yang C."/>
            <person name="Chen J."/>
            <person name="Shan C."/>
            <person name="Zhang L."/>
            <person name="Zhou Y."/>
            <person name="Wang L."/>
            <person name="Guo W."/>
            <person name="Bai Y."/>
            <person name="Ruan J."/>
            <person name="Shangguan X."/>
            <person name="Mao Y."/>
            <person name="Jiang J."/>
            <person name="Zhu Y."/>
            <person name="Lei J."/>
            <person name="Kang H."/>
            <person name="Chen S."/>
            <person name="He X."/>
            <person name="Wang R."/>
            <person name="Wang Y."/>
            <person name="Chen J."/>
            <person name="Wang L."/>
            <person name="Yu S."/>
            <person name="Wang B."/>
            <person name="Wei J."/>
            <person name="Song S."/>
            <person name="Lu X."/>
            <person name="Gao Z."/>
            <person name="Gu W."/>
            <person name="Deng X."/>
            <person name="Ma D."/>
            <person name="Wang S."/>
            <person name="Liang W."/>
            <person name="Fang L."/>
            <person name="Cai C."/>
            <person name="Zhu X."/>
            <person name="Zhou B."/>
            <person name="Zhang Y."/>
            <person name="Chen Z."/>
            <person name="Xu S."/>
            <person name="Zhu R."/>
            <person name="Wang S."/>
            <person name="Zhang T."/>
            <person name="Zhao G."/>
        </authorList>
    </citation>
    <scope>NUCLEOTIDE SEQUENCE [LARGE SCALE GENOMIC DNA]</scope>
    <source>
        <strain evidence="2">cv. Xinhai21</strain>
        <tissue evidence="1">Leaf</tissue>
    </source>
</reference>
<evidence type="ECO:0000313" key="1">
    <source>
        <dbReference type="EMBL" id="PPS15021.1"/>
    </source>
</evidence>
<protein>
    <submittedName>
        <fullName evidence="1">Uncharacterized protein</fullName>
    </submittedName>
</protein>
<dbReference type="EMBL" id="KZ663197">
    <property type="protein sequence ID" value="PPS15021.1"/>
    <property type="molecule type" value="Genomic_DNA"/>
</dbReference>
<dbReference type="Proteomes" id="UP000239757">
    <property type="component" value="Unassembled WGS sequence"/>
</dbReference>
<proteinExistence type="predicted"/>
<sequence length="168" mass="18266">MLVEHRAQWKARTMVDKGEANLDEINAVKDLDDDKGEESEYRSGRVAKRSGFQKKTNIKAKGKGVVLSNGPRLAPRVLKPINNMMGSSSGTGLKPFDNGAKMGLKDDANPFFGSTCSDYRALDINKRKAVKSTTDEIEGNPTHTTTRYVVGDLKAALSGGNNGYEENS</sequence>
<dbReference type="OrthoDB" id="1481341at2759"/>
<name>A0A2P5YHH7_GOSBA</name>